<evidence type="ECO:0000256" key="1">
    <source>
        <dbReference type="ARBA" id="ARBA00010211"/>
    </source>
</evidence>
<gene>
    <name evidence="4" type="ORF">FHS22_001731</name>
</gene>
<dbReference type="PANTHER" id="PTHR42796:SF4">
    <property type="entry name" value="FUMARYLACETOACETATE HYDROLASE DOMAIN-CONTAINING PROTEIN 2A"/>
    <property type="match status" value="1"/>
</dbReference>
<evidence type="ECO:0000313" key="5">
    <source>
        <dbReference type="Proteomes" id="UP000562352"/>
    </source>
</evidence>
<evidence type="ECO:0000313" key="4">
    <source>
        <dbReference type="EMBL" id="MBB5962470.1"/>
    </source>
</evidence>
<protein>
    <submittedName>
        <fullName evidence="4">2-keto-4-pentenoate hydratase/2-oxohepta-3-ene-1,7-dioic acid hydratase in catechol pathway</fullName>
    </submittedName>
</protein>
<sequence length="333" mass="35616">METHPPLAGPFALGTFSTGDGPAFPGLVTGDRVLDLRTLPALGAPDLTTRALLERWDGVLPLLRAAAGSAEGGWAPLAGLRVHAPVEPRQILQSGANYRTHVIDLAVAHEPEGGRPAEQVRAEVAAMMDRRAAEDQPYVFIGLPSSVTGPYDDVVIPSWCAKPDWELELAAVIGRPAFRVPAGRALEHVAAYTIANDLTARELVFRRDMPEIGTDWLRAKNAPTFTPLGPYLVPSEFVADPGDLRVTLKLNGEAMQDESTKDMIFDVARLVSYASQTVELLPGDLVLTGSPAGNGMHWGRLLRPGDVMEGTITGLGLQRNRCVAEAGNPGRDA</sequence>
<dbReference type="EMBL" id="JACHJJ010000004">
    <property type="protein sequence ID" value="MBB5962470.1"/>
    <property type="molecule type" value="Genomic_DNA"/>
</dbReference>
<comment type="caution">
    <text evidence="4">The sequence shown here is derived from an EMBL/GenBank/DDBJ whole genome shotgun (WGS) entry which is preliminary data.</text>
</comment>
<dbReference type="InterPro" id="IPR011234">
    <property type="entry name" value="Fumarylacetoacetase-like_C"/>
</dbReference>
<comment type="similarity">
    <text evidence="1">Belongs to the FAH family.</text>
</comment>
<proteinExistence type="inferred from homology"/>
<dbReference type="GO" id="GO:0003824">
    <property type="term" value="F:catalytic activity"/>
    <property type="evidence" value="ECO:0007669"/>
    <property type="project" value="InterPro"/>
</dbReference>
<dbReference type="SUPFAM" id="SSF56529">
    <property type="entry name" value="FAH"/>
    <property type="match status" value="1"/>
</dbReference>
<keyword evidence="2" id="KW-0479">Metal-binding</keyword>
<dbReference type="InterPro" id="IPR036663">
    <property type="entry name" value="Fumarylacetoacetase_C_sf"/>
</dbReference>
<organism evidence="4 5">
    <name type="scientific">Planomonospora venezuelensis</name>
    <dbReference type="NCBI Taxonomy" id="1999"/>
    <lineage>
        <taxon>Bacteria</taxon>
        <taxon>Bacillati</taxon>
        <taxon>Actinomycetota</taxon>
        <taxon>Actinomycetes</taxon>
        <taxon>Streptosporangiales</taxon>
        <taxon>Streptosporangiaceae</taxon>
        <taxon>Planomonospora</taxon>
    </lineage>
</organism>
<dbReference type="Proteomes" id="UP000562352">
    <property type="component" value="Unassembled WGS sequence"/>
</dbReference>
<evidence type="ECO:0000259" key="3">
    <source>
        <dbReference type="Pfam" id="PF01557"/>
    </source>
</evidence>
<reference evidence="4 5" key="1">
    <citation type="submission" date="2020-08" db="EMBL/GenBank/DDBJ databases">
        <title>Genomic Encyclopedia of Type Strains, Phase III (KMG-III): the genomes of soil and plant-associated and newly described type strains.</title>
        <authorList>
            <person name="Whitman W."/>
        </authorList>
    </citation>
    <scope>NUCLEOTIDE SEQUENCE [LARGE SCALE GENOMIC DNA]</scope>
    <source>
        <strain evidence="4 5">CECT 3303</strain>
    </source>
</reference>
<name>A0A841CYG9_PLAVE</name>
<evidence type="ECO:0000256" key="2">
    <source>
        <dbReference type="ARBA" id="ARBA00022723"/>
    </source>
</evidence>
<feature type="domain" description="Fumarylacetoacetase-like C-terminal" evidence="3">
    <location>
        <begin position="91"/>
        <end position="321"/>
    </location>
</feature>
<dbReference type="RefSeq" id="WP_184939948.1">
    <property type="nucleotide sequence ID" value="NZ_BAAAWZ010000001.1"/>
</dbReference>
<dbReference type="InterPro" id="IPR051121">
    <property type="entry name" value="FAH"/>
</dbReference>
<dbReference type="GO" id="GO:0044281">
    <property type="term" value="P:small molecule metabolic process"/>
    <property type="evidence" value="ECO:0007669"/>
    <property type="project" value="UniProtKB-ARBA"/>
</dbReference>
<dbReference type="AlphaFoldDB" id="A0A841CYG9"/>
<accession>A0A841CYG9</accession>
<dbReference type="Pfam" id="PF01557">
    <property type="entry name" value="FAA_hydrolase"/>
    <property type="match status" value="1"/>
</dbReference>
<dbReference type="GO" id="GO:0046872">
    <property type="term" value="F:metal ion binding"/>
    <property type="evidence" value="ECO:0007669"/>
    <property type="project" value="UniProtKB-KW"/>
</dbReference>
<dbReference type="PANTHER" id="PTHR42796">
    <property type="entry name" value="FUMARYLACETOACETATE HYDROLASE DOMAIN-CONTAINING PROTEIN 2A-RELATED"/>
    <property type="match status" value="1"/>
</dbReference>
<dbReference type="Gene3D" id="3.90.850.10">
    <property type="entry name" value="Fumarylacetoacetase-like, C-terminal domain"/>
    <property type="match status" value="1"/>
</dbReference>
<keyword evidence="5" id="KW-1185">Reference proteome</keyword>